<proteinExistence type="inferred from homology"/>
<evidence type="ECO:0000256" key="3">
    <source>
        <dbReference type="ARBA" id="ARBA00012759"/>
    </source>
</evidence>
<dbReference type="OrthoDB" id="292964at2759"/>
<dbReference type="SUPFAM" id="SSF54001">
    <property type="entry name" value="Cysteine proteinases"/>
    <property type="match status" value="1"/>
</dbReference>
<dbReference type="InterPro" id="IPR001394">
    <property type="entry name" value="Peptidase_C19_UCH"/>
</dbReference>
<dbReference type="Gene3D" id="3.90.70.10">
    <property type="entry name" value="Cysteine proteinases"/>
    <property type="match status" value="2"/>
</dbReference>
<keyword evidence="6" id="KW-0378">Hydrolase</keyword>
<dbReference type="GO" id="GO:0004843">
    <property type="term" value="F:cysteine-type deubiquitinase activity"/>
    <property type="evidence" value="ECO:0007669"/>
    <property type="project" value="UniProtKB-EC"/>
</dbReference>
<gene>
    <name evidence="9" type="ORF">F8M41_013190</name>
</gene>
<organism evidence="9 10">
    <name type="scientific">Gigaspora margarita</name>
    <dbReference type="NCBI Taxonomy" id="4874"/>
    <lineage>
        <taxon>Eukaryota</taxon>
        <taxon>Fungi</taxon>
        <taxon>Fungi incertae sedis</taxon>
        <taxon>Mucoromycota</taxon>
        <taxon>Glomeromycotina</taxon>
        <taxon>Glomeromycetes</taxon>
        <taxon>Diversisporales</taxon>
        <taxon>Gigasporaceae</taxon>
        <taxon>Gigaspora</taxon>
    </lineage>
</organism>
<dbReference type="EMBL" id="WTPW01000269">
    <property type="protein sequence ID" value="KAF0528275.1"/>
    <property type="molecule type" value="Genomic_DNA"/>
</dbReference>
<name>A0A8H4EPD5_GIGMA</name>
<evidence type="ECO:0000256" key="4">
    <source>
        <dbReference type="ARBA" id="ARBA00022670"/>
    </source>
</evidence>
<dbReference type="InterPro" id="IPR050185">
    <property type="entry name" value="Ub_carboxyl-term_hydrolase"/>
</dbReference>
<keyword evidence="10" id="KW-1185">Reference proteome</keyword>
<keyword evidence="4" id="KW-0645">Protease</keyword>
<evidence type="ECO:0000256" key="6">
    <source>
        <dbReference type="ARBA" id="ARBA00022801"/>
    </source>
</evidence>
<dbReference type="PANTHER" id="PTHR21646:SF95">
    <property type="entry name" value="UBIQUITIN CARBOXYL-TERMINAL HYDROLASE 4-RELATED"/>
    <property type="match status" value="1"/>
</dbReference>
<evidence type="ECO:0000259" key="8">
    <source>
        <dbReference type="Pfam" id="PF00443"/>
    </source>
</evidence>
<dbReference type="Proteomes" id="UP000439903">
    <property type="component" value="Unassembled WGS sequence"/>
</dbReference>
<evidence type="ECO:0000256" key="5">
    <source>
        <dbReference type="ARBA" id="ARBA00022786"/>
    </source>
</evidence>
<dbReference type="Pfam" id="PF00443">
    <property type="entry name" value="UCH"/>
    <property type="match status" value="1"/>
</dbReference>
<comment type="catalytic activity">
    <reaction evidence="1">
        <text>Thiol-dependent hydrolysis of ester, thioester, amide, peptide and isopeptide bonds formed by the C-terminal Gly of ubiquitin (a 76-residue protein attached to proteins as an intracellular targeting signal).</text>
        <dbReference type="EC" id="3.4.19.12"/>
    </reaction>
</comment>
<evidence type="ECO:0000256" key="7">
    <source>
        <dbReference type="ARBA" id="ARBA00022807"/>
    </source>
</evidence>
<evidence type="ECO:0000256" key="2">
    <source>
        <dbReference type="ARBA" id="ARBA00009085"/>
    </source>
</evidence>
<dbReference type="GO" id="GO:0006508">
    <property type="term" value="P:proteolysis"/>
    <property type="evidence" value="ECO:0007669"/>
    <property type="project" value="UniProtKB-KW"/>
</dbReference>
<protein>
    <recommendedName>
        <fullName evidence="3">ubiquitinyl hydrolase 1</fullName>
        <ecNumber evidence="3">3.4.19.12</ecNumber>
    </recommendedName>
</protein>
<accession>A0A8H4EPD5</accession>
<dbReference type="InterPro" id="IPR038765">
    <property type="entry name" value="Papain-like_cys_pep_sf"/>
</dbReference>
<dbReference type="EC" id="3.4.19.12" evidence="3"/>
<evidence type="ECO:0000256" key="1">
    <source>
        <dbReference type="ARBA" id="ARBA00000707"/>
    </source>
</evidence>
<dbReference type="PANTHER" id="PTHR21646">
    <property type="entry name" value="UBIQUITIN CARBOXYL-TERMINAL HYDROLASE"/>
    <property type="match status" value="1"/>
</dbReference>
<comment type="similarity">
    <text evidence="2">Belongs to the peptidase C19 family.</text>
</comment>
<dbReference type="AlphaFoldDB" id="A0A8H4EPD5"/>
<feature type="domain" description="Peptidase C19 ubiquitin carboxyl-terminal hydrolase" evidence="8">
    <location>
        <begin position="2"/>
        <end position="91"/>
    </location>
</feature>
<evidence type="ECO:0000313" key="9">
    <source>
        <dbReference type="EMBL" id="KAF0528275.1"/>
    </source>
</evidence>
<keyword evidence="5" id="KW-0833">Ubl conjugation pathway</keyword>
<keyword evidence="7" id="KW-0788">Thiol protease</keyword>
<sequence length="119" mass="13871">MRNSSIVVSLFQGQFCNRLMYMTCGKTSTSFDVFMCLSLPIPTNIKNIKRVDLEMCLKRFSFYEPFRDKLETTVHFPIRRLDLTPYVPSNSGDRGSRSNSQQMGLLYMIYMQSQIIMVD</sequence>
<dbReference type="GO" id="GO:0016579">
    <property type="term" value="P:protein deubiquitination"/>
    <property type="evidence" value="ECO:0007669"/>
    <property type="project" value="InterPro"/>
</dbReference>
<comment type="caution">
    <text evidence="9">The sequence shown here is derived from an EMBL/GenBank/DDBJ whole genome shotgun (WGS) entry which is preliminary data.</text>
</comment>
<evidence type="ECO:0000313" key="10">
    <source>
        <dbReference type="Proteomes" id="UP000439903"/>
    </source>
</evidence>
<reference evidence="9 10" key="1">
    <citation type="journal article" date="2019" name="Environ. Microbiol.">
        <title>At the nexus of three kingdoms: the genome of the mycorrhizal fungus Gigaspora margarita provides insights into plant, endobacterial and fungal interactions.</title>
        <authorList>
            <person name="Venice F."/>
            <person name="Ghignone S."/>
            <person name="Salvioli di Fossalunga A."/>
            <person name="Amselem J."/>
            <person name="Novero M."/>
            <person name="Xianan X."/>
            <person name="Sedzielewska Toro K."/>
            <person name="Morin E."/>
            <person name="Lipzen A."/>
            <person name="Grigoriev I.V."/>
            <person name="Henrissat B."/>
            <person name="Martin F.M."/>
            <person name="Bonfante P."/>
        </authorList>
    </citation>
    <scope>NUCLEOTIDE SEQUENCE [LARGE SCALE GENOMIC DNA]</scope>
    <source>
        <strain evidence="9 10">BEG34</strain>
    </source>
</reference>